<feature type="compositionally biased region" description="Low complexity" evidence="1">
    <location>
        <begin position="195"/>
        <end position="205"/>
    </location>
</feature>
<evidence type="ECO:0000256" key="1">
    <source>
        <dbReference type="SAM" id="MobiDB-lite"/>
    </source>
</evidence>
<reference evidence="2 3" key="1">
    <citation type="journal article" date="2016" name="Mol. Biol. Evol.">
        <title>Comparative Genomics of Early-Diverging Mushroom-Forming Fungi Provides Insights into the Origins of Lignocellulose Decay Capabilities.</title>
        <authorList>
            <person name="Nagy L.G."/>
            <person name="Riley R."/>
            <person name="Tritt A."/>
            <person name="Adam C."/>
            <person name="Daum C."/>
            <person name="Floudas D."/>
            <person name="Sun H."/>
            <person name="Yadav J.S."/>
            <person name="Pangilinan J."/>
            <person name="Larsson K.H."/>
            <person name="Matsuura K."/>
            <person name="Barry K."/>
            <person name="Labutti K."/>
            <person name="Kuo R."/>
            <person name="Ohm R.A."/>
            <person name="Bhattacharya S.S."/>
            <person name="Shirouzu T."/>
            <person name="Yoshinaga Y."/>
            <person name="Martin F.M."/>
            <person name="Grigoriev I.V."/>
            <person name="Hibbett D.S."/>
        </authorList>
    </citation>
    <scope>NUCLEOTIDE SEQUENCE [LARGE SCALE GENOMIC DNA]</scope>
    <source>
        <strain evidence="2 3">HHB12733</strain>
    </source>
</reference>
<dbReference type="InParanoid" id="A0A165CDY0"/>
<feature type="region of interest" description="Disordered" evidence="1">
    <location>
        <begin position="1"/>
        <end position="35"/>
    </location>
</feature>
<feature type="region of interest" description="Disordered" evidence="1">
    <location>
        <begin position="342"/>
        <end position="373"/>
    </location>
</feature>
<sequence length="396" mass="42235">MASPSSPHIRRANSSRAPYGDSYGASLGGDYDHRRSSTLTTATTIEYHRLDPNSKSLEALVFSSEDYPDPDRDRDLRERDRDRDRDLRGDYGQMRRVSSAGGREREPSNHYYQTNSNPLSPRDRDRDSQISPGGNPKRLTKPRQQPPPGAFPTNAPDAPAGTPPGNYASAMNQNMNGEQRVSRSVSQSAPRRESAAPFQQQQPQFTASRLPPPPPPPPKTDLAPISVSAPPTPSNGLLPSPSITATPPLSSGPFSPITPNPNSNRAPPPRPSRQNTVNLLDDGSAPGPGVSAAAALTSPQMLASPQLSIPLPSPSLSLSGSPGDMSAAGVMLPASPMVGNLDEDYLGMGGDPATDKQDGERKPIFGRQRSNTLGKSKKGVLGAFWNGMPLSQDSVW</sequence>
<feature type="compositionally biased region" description="Polar residues" evidence="1">
    <location>
        <begin position="169"/>
        <end position="189"/>
    </location>
</feature>
<dbReference type="AlphaFoldDB" id="A0A165CDY0"/>
<protein>
    <submittedName>
        <fullName evidence="2">Uncharacterized protein</fullName>
    </submittedName>
</protein>
<feature type="region of interest" description="Disordered" evidence="1">
    <location>
        <begin position="50"/>
        <end position="292"/>
    </location>
</feature>
<feature type="compositionally biased region" description="Pro residues" evidence="1">
    <location>
        <begin position="210"/>
        <end position="219"/>
    </location>
</feature>
<feature type="compositionally biased region" description="Basic and acidic residues" evidence="1">
    <location>
        <begin position="353"/>
        <end position="363"/>
    </location>
</feature>
<proteinExistence type="predicted"/>
<accession>A0A165CDY0</accession>
<organism evidence="2 3">
    <name type="scientific">Calocera cornea HHB12733</name>
    <dbReference type="NCBI Taxonomy" id="1353952"/>
    <lineage>
        <taxon>Eukaryota</taxon>
        <taxon>Fungi</taxon>
        <taxon>Dikarya</taxon>
        <taxon>Basidiomycota</taxon>
        <taxon>Agaricomycotina</taxon>
        <taxon>Dacrymycetes</taxon>
        <taxon>Dacrymycetales</taxon>
        <taxon>Dacrymycetaceae</taxon>
        <taxon>Calocera</taxon>
    </lineage>
</organism>
<feature type="compositionally biased region" description="Low complexity" evidence="1">
    <location>
        <begin position="283"/>
        <end position="292"/>
    </location>
</feature>
<feature type="compositionally biased region" description="Polar residues" evidence="1">
    <location>
        <begin position="234"/>
        <end position="253"/>
    </location>
</feature>
<dbReference type="Proteomes" id="UP000076842">
    <property type="component" value="Unassembled WGS sequence"/>
</dbReference>
<keyword evidence="3" id="KW-1185">Reference proteome</keyword>
<feature type="compositionally biased region" description="Polar residues" evidence="1">
    <location>
        <begin position="110"/>
        <end position="119"/>
    </location>
</feature>
<evidence type="ECO:0000313" key="3">
    <source>
        <dbReference type="Proteomes" id="UP000076842"/>
    </source>
</evidence>
<feature type="compositionally biased region" description="Basic and acidic residues" evidence="1">
    <location>
        <begin position="69"/>
        <end position="89"/>
    </location>
</feature>
<evidence type="ECO:0000313" key="2">
    <source>
        <dbReference type="EMBL" id="KZT50642.1"/>
    </source>
</evidence>
<dbReference type="EMBL" id="KV424155">
    <property type="protein sequence ID" value="KZT50642.1"/>
    <property type="molecule type" value="Genomic_DNA"/>
</dbReference>
<name>A0A165CDY0_9BASI</name>
<gene>
    <name evidence="2" type="ORF">CALCODRAFT_178518</name>
</gene>